<feature type="domain" description="PKD" evidence="1">
    <location>
        <begin position="49"/>
        <end position="111"/>
    </location>
</feature>
<dbReference type="Proteomes" id="UP000290407">
    <property type="component" value="Unassembled WGS sequence"/>
</dbReference>
<dbReference type="PROSITE" id="PS51257">
    <property type="entry name" value="PROKAR_LIPOPROTEIN"/>
    <property type="match status" value="1"/>
</dbReference>
<dbReference type="Pfam" id="PF18911">
    <property type="entry name" value="PKD_4"/>
    <property type="match status" value="1"/>
</dbReference>
<keyword evidence="3" id="KW-1185">Reference proteome</keyword>
<dbReference type="SUPFAM" id="SSF49299">
    <property type="entry name" value="PKD domain"/>
    <property type="match status" value="1"/>
</dbReference>
<dbReference type="InterPro" id="IPR013783">
    <property type="entry name" value="Ig-like_fold"/>
</dbReference>
<name>A0A4Q2UFM2_9BACT</name>
<dbReference type="PROSITE" id="PS50093">
    <property type="entry name" value="PKD"/>
    <property type="match status" value="1"/>
</dbReference>
<dbReference type="CDD" id="cd00146">
    <property type="entry name" value="PKD"/>
    <property type="match status" value="1"/>
</dbReference>
<dbReference type="AlphaFoldDB" id="A0A4Q2UFM2"/>
<evidence type="ECO:0000259" key="1">
    <source>
        <dbReference type="PROSITE" id="PS50093"/>
    </source>
</evidence>
<gene>
    <name evidence="2" type="ORF">EQG79_21920</name>
</gene>
<dbReference type="EMBL" id="SBLB01000006">
    <property type="protein sequence ID" value="RYC68113.1"/>
    <property type="molecule type" value="Genomic_DNA"/>
</dbReference>
<dbReference type="RefSeq" id="WP_077921393.1">
    <property type="nucleotide sequence ID" value="NZ_SBLB01000006.1"/>
</dbReference>
<evidence type="ECO:0000313" key="2">
    <source>
        <dbReference type="EMBL" id="RYC68113.1"/>
    </source>
</evidence>
<comment type="caution">
    <text evidence="2">The sequence shown here is derived from an EMBL/GenBank/DDBJ whole genome shotgun (WGS) entry which is preliminary data.</text>
</comment>
<proteinExistence type="predicted"/>
<dbReference type="InterPro" id="IPR035986">
    <property type="entry name" value="PKD_dom_sf"/>
</dbReference>
<dbReference type="Gene3D" id="2.60.40.10">
    <property type="entry name" value="Immunoglobulins"/>
    <property type="match status" value="1"/>
</dbReference>
<organism evidence="2 3">
    <name type="scientific">Spirosoma sordidisoli</name>
    <dbReference type="NCBI Taxonomy" id="2502893"/>
    <lineage>
        <taxon>Bacteria</taxon>
        <taxon>Pseudomonadati</taxon>
        <taxon>Bacteroidota</taxon>
        <taxon>Cytophagia</taxon>
        <taxon>Cytophagales</taxon>
        <taxon>Cytophagaceae</taxon>
        <taxon>Spirosoma</taxon>
    </lineage>
</organism>
<dbReference type="InterPro" id="IPR000601">
    <property type="entry name" value="PKD_dom"/>
</dbReference>
<sequence length="111" mass="12248">MLKRFLFGFVLLGLAACEPFDLERKTFPVCAQPSAEIGVVVDQLDVTFFLDKPTGDITVAGWDPGDGRNIGRVGNRVTYNYAQPGTYTVTLVLVNSCDDKYVRTAQITVRN</sequence>
<accession>A0A4Q2UFM2</accession>
<reference evidence="2 3" key="1">
    <citation type="submission" date="2019-01" db="EMBL/GenBank/DDBJ databases">
        <title>Spirosoma flava sp. nov., a propanil-degrading bacterium isolated from herbicide-contaminated soil.</title>
        <authorList>
            <person name="Zhang L."/>
            <person name="Jiang J.-D."/>
        </authorList>
    </citation>
    <scope>NUCLEOTIDE SEQUENCE [LARGE SCALE GENOMIC DNA]</scope>
    <source>
        <strain evidence="2 3">TY50</strain>
    </source>
</reference>
<protein>
    <submittedName>
        <fullName evidence="2">PKD domain-containing protein</fullName>
    </submittedName>
</protein>
<evidence type="ECO:0000313" key="3">
    <source>
        <dbReference type="Proteomes" id="UP000290407"/>
    </source>
</evidence>